<evidence type="ECO:0000256" key="4">
    <source>
        <dbReference type="ARBA" id="ARBA00022989"/>
    </source>
</evidence>
<organism evidence="8 9">
    <name type="scientific">Actinomyces ruminicola</name>
    <dbReference type="NCBI Taxonomy" id="332524"/>
    <lineage>
        <taxon>Bacteria</taxon>
        <taxon>Bacillati</taxon>
        <taxon>Actinomycetota</taxon>
        <taxon>Actinomycetes</taxon>
        <taxon>Actinomycetales</taxon>
        <taxon>Actinomycetaceae</taxon>
        <taxon>Actinomyces</taxon>
    </lineage>
</organism>
<keyword evidence="3 7" id="KW-0812">Transmembrane</keyword>
<comment type="similarity">
    <text evidence="2">Belongs to the autoinducer-2 exporter (AI-2E) (TC 2.A.86) family.</text>
</comment>
<sequence length="395" mass="41947">MSDAREFTVGRPQGESIAFVIAMLVVGCAGLYYIGSLFAPAFFALTLVVTVRPLVSWATRRRVPRPVAAVIAILIIFAFVIGLFAALAVAIVQLIDTLPSYSAQFSAIWDDVRSLLARVGVDETTLIDQVSQSMDTNRIVSVAQSLLGQVTNLGSVLSVLGLTVVFLMFDTARIEARSRALSRLRPGIASALKGFASSVRSYWLVSTVFGLIVAVLDVIALWVLNVPMAVTWGVVSFITNYIPNIGFVLGVIPPALIGLVASGPWTALWVVVAYSVLNFVIQSLIQPKFTGDAVGLNTTTTFLSLLFWSQVIGALGTILAVPLTLFVKALLVDSDPRLRWINVFLAAGDSDVDDGRGGSRDAAEGGVDASDPGSEREESVGAVSDDVATPEPASE</sequence>
<accession>A0A1H0ALP3</accession>
<feature type="compositionally biased region" description="Basic and acidic residues" evidence="6">
    <location>
        <begin position="353"/>
        <end position="363"/>
    </location>
</feature>
<evidence type="ECO:0000256" key="6">
    <source>
        <dbReference type="SAM" id="MobiDB-lite"/>
    </source>
</evidence>
<evidence type="ECO:0000256" key="3">
    <source>
        <dbReference type="ARBA" id="ARBA00022692"/>
    </source>
</evidence>
<name>A0A1H0ALP3_9ACTO</name>
<dbReference type="InterPro" id="IPR002549">
    <property type="entry name" value="AI-2E-like"/>
</dbReference>
<keyword evidence="4 7" id="KW-1133">Transmembrane helix</keyword>
<dbReference type="EMBL" id="FNIM01000002">
    <property type="protein sequence ID" value="SDN34460.1"/>
    <property type="molecule type" value="Genomic_DNA"/>
</dbReference>
<keyword evidence="5 7" id="KW-0472">Membrane</keyword>
<dbReference type="GO" id="GO:0016020">
    <property type="term" value="C:membrane"/>
    <property type="evidence" value="ECO:0007669"/>
    <property type="project" value="UniProtKB-SubCell"/>
</dbReference>
<dbReference type="Proteomes" id="UP000198541">
    <property type="component" value="Unassembled WGS sequence"/>
</dbReference>
<evidence type="ECO:0000256" key="1">
    <source>
        <dbReference type="ARBA" id="ARBA00004141"/>
    </source>
</evidence>
<evidence type="ECO:0000256" key="2">
    <source>
        <dbReference type="ARBA" id="ARBA00009773"/>
    </source>
</evidence>
<evidence type="ECO:0000256" key="5">
    <source>
        <dbReference type="ARBA" id="ARBA00023136"/>
    </source>
</evidence>
<dbReference type="RefSeq" id="WP_092533522.1">
    <property type="nucleotide sequence ID" value="NZ_FNIM01000002.1"/>
</dbReference>
<gene>
    <name evidence="8" type="ORF">SAMN05216355_10219</name>
</gene>
<feature type="transmembrane region" description="Helical" evidence="7">
    <location>
        <begin position="150"/>
        <end position="169"/>
    </location>
</feature>
<protein>
    <submittedName>
        <fullName evidence="8">Predicted PurR-regulated permease PerM</fullName>
    </submittedName>
</protein>
<feature type="transmembrane region" description="Helical" evidence="7">
    <location>
        <begin position="264"/>
        <end position="285"/>
    </location>
</feature>
<keyword evidence="9" id="KW-1185">Reference proteome</keyword>
<dbReference type="PANTHER" id="PTHR21716:SF64">
    <property type="entry name" value="AI-2 TRANSPORT PROTEIN TQSA"/>
    <property type="match status" value="1"/>
</dbReference>
<dbReference type="STRING" id="332524.SAMN04487766_11536"/>
<feature type="region of interest" description="Disordered" evidence="6">
    <location>
        <begin position="351"/>
        <end position="395"/>
    </location>
</feature>
<dbReference type="AlphaFoldDB" id="A0A1H0ALP3"/>
<dbReference type="PANTHER" id="PTHR21716">
    <property type="entry name" value="TRANSMEMBRANE PROTEIN"/>
    <property type="match status" value="1"/>
</dbReference>
<proteinExistence type="inferred from homology"/>
<feature type="transmembrane region" description="Helical" evidence="7">
    <location>
        <begin position="305"/>
        <end position="331"/>
    </location>
</feature>
<dbReference type="PROSITE" id="PS51257">
    <property type="entry name" value="PROKAR_LIPOPROTEIN"/>
    <property type="match status" value="1"/>
</dbReference>
<evidence type="ECO:0000313" key="9">
    <source>
        <dbReference type="Proteomes" id="UP000198541"/>
    </source>
</evidence>
<comment type="subcellular location">
    <subcellularLocation>
        <location evidence="1">Membrane</location>
        <topology evidence="1">Multi-pass membrane protein</topology>
    </subcellularLocation>
</comment>
<evidence type="ECO:0000313" key="8">
    <source>
        <dbReference type="EMBL" id="SDN34460.1"/>
    </source>
</evidence>
<feature type="transmembrane region" description="Helical" evidence="7">
    <location>
        <begin position="12"/>
        <end position="32"/>
    </location>
</feature>
<feature type="transmembrane region" description="Helical" evidence="7">
    <location>
        <begin position="67"/>
        <end position="95"/>
    </location>
</feature>
<dbReference type="GO" id="GO:0055085">
    <property type="term" value="P:transmembrane transport"/>
    <property type="evidence" value="ECO:0007669"/>
    <property type="project" value="TreeGrafter"/>
</dbReference>
<reference evidence="9" key="1">
    <citation type="submission" date="2016-10" db="EMBL/GenBank/DDBJ databases">
        <authorList>
            <person name="Varghese N."/>
            <person name="Submissions S."/>
        </authorList>
    </citation>
    <scope>NUCLEOTIDE SEQUENCE [LARGE SCALE GENOMIC DNA]</scope>
    <source>
        <strain evidence="9">DSM 27982</strain>
    </source>
</reference>
<feature type="transmembrane region" description="Helical" evidence="7">
    <location>
        <begin position="230"/>
        <end position="252"/>
    </location>
</feature>
<evidence type="ECO:0000256" key="7">
    <source>
        <dbReference type="SAM" id="Phobius"/>
    </source>
</evidence>
<feature type="transmembrane region" description="Helical" evidence="7">
    <location>
        <begin position="202"/>
        <end position="224"/>
    </location>
</feature>
<dbReference type="Pfam" id="PF01594">
    <property type="entry name" value="AI-2E_transport"/>
    <property type="match status" value="1"/>
</dbReference>